<dbReference type="SUPFAM" id="SSF49764">
    <property type="entry name" value="HSP20-like chaperones"/>
    <property type="match status" value="1"/>
</dbReference>
<organism evidence="8 9">
    <name type="scientific">Cryptolaemus montrouzieri</name>
    <dbReference type="NCBI Taxonomy" id="559131"/>
    <lineage>
        <taxon>Eukaryota</taxon>
        <taxon>Metazoa</taxon>
        <taxon>Ecdysozoa</taxon>
        <taxon>Arthropoda</taxon>
        <taxon>Hexapoda</taxon>
        <taxon>Insecta</taxon>
        <taxon>Pterygota</taxon>
        <taxon>Neoptera</taxon>
        <taxon>Endopterygota</taxon>
        <taxon>Coleoptera</taxon>
        <taxon>Polyphaga</taxon>
        <taxon>Cucujiformia</taxon>
        <taxon>Coccinelloidea</taxon>
        <taxon>Coccinellidae</taxon>
        <taxon>Scymninae</taxon>
        <taxon>Scymnini</taxon>
        <taxon>Cryptolaemus</taxon>
    </lineage>
</organism>
<reference evidence="8 9" key="1">
    <citation type="journal article" date="2021" name="BMC Biol.">
        <title>Horizontally acquired antibacterial genes associated with adaptive radiation of ladybird beetles.</title>
        <authorList>
            <person name="Li H.S."/>
            <person name="Tang X.F."/>
            <person name="Huang Y.H."/>
            <person name="Xu Z.Y."/>
            <person name="Chen M.L."/>
            <person name="Du X.Y."/>
            <person name="Qiu B.Y."/>
            <person name="Chen P.T."/>
            <person name="Zhang W."/>
            <person name="Slipinski A."/>
            <person name="Escalona H.E."/>
            <person name="Waterhouse R.M."/>
            <person name="Zwick A."/>
            <person name="Pang H."/>
        </authorList>
    </citation>
    <scope>NUCLEOTIDE SEQUENCE [LARGE SCALE GENOMIC DNA]</scope>
    <source>
        <strain evidence="8">SYSU2018</strain>
    </source>
</reference>
<gene>
    <name evidence="8" type="ORF">HHI36_015529</name>
</gene>
<dbReference type="EMBL" id="JABFTP020000062">
    <property type="protein sequence ID" value="KAL3274115.1"/>
    <property type="molecule type" value="Genomic_DNA"/>
</dbReference>
<dbReference type="PROSITE" id="PS01031">
    <property type="entry name" value="SHSP"/>
    <property type="match status" value="1"/>
</dbReference>
<keyword evidence="3" id="KW-0862">Zinc</keyword>
<keyword evidence="3" id="KW-0479">Metal-binding</keyword>
<dbReference type="Proteomes" id="UP001516400">
    <property type="component" value="Unassembled WGS sequence"/>
</dbReference>
<evidence type="ECO:0000259" key="7">
    <source>
        <dbReference type="PROSITE" id="PS01031"/>
    </source>
</evidence>
<evidence type="ECO:0000256" key="6">
    <source>
        <dbReference type="SAM" id="MobiDB-lite"/>
    </source>
</evidence>
<dbReference type="GO" id="GO:0009408">
    <property type="term" value="P:response to heat"/>
    <property type="evidence" value="ECO:0007669"/>
    <property type="project" value="UniProtKB-ARBA"/>
</dbReference>
<dbReference type="InterPro" id="IPR001436">
    <property type="entry name" value="Alpha-crystallin/sHSP_animal"/>
</dbReference>
<dbReference type="GO" id="GO:0005737">
    <property type="term" value="C:cytoplasm"/>
    <property type="evidence" value="ECO:0007669"/>
    <property type="project" value="UniProtKB-ARBA"/>
</dbReference>
<dbReference type="PRINTS" id="PR00299">
    <property type="entry name" value="ACRYSTALLIN"/>
</dbReference>
<sequence>MSLRKLFDYPIDLWRPTRLLDQHFGLCLDDDDLLSMPAILDRKLRRELLSAPYYRNWKPRNASKSSGQLVSSDKDAFRVNLDVQQFAPEEITVKATGENQITIEGKHEEKEDDHGYISRHFVRKYTLPKGHDISKVMSKLSSDGVLTITAPKIDAKPEVREIPIQQTGAPSKIIQQEPSDGNGVTQMDITENEQVIKKKKVK</sequence>
<feature type="binding site" evidence="3">
    <location>
        <position position="114"/>
    </location>
    <ligand>
        <name>Zn(2+)</name>
        <dbReference type="ChEBI" id="CHEBI:29105"/>
        <label>1</label>
    </ligand>
</feature>
<feature type="compositionally biased region" description="Polar residues" evidence="6">
    <location>
        <begin position="165"/>
        <end position="193"/>
    </location>
</feature>
<evidence type="ECO:0000313" key="9">
    <source>
        <dbReference type="Proteomes" id="UP001516400"/>
    </source>
</evidence>
<evidence type="ECO:0000256" key="4">
    <source>
        <dbReference type="PROSITE-ProRule" id="PRU00285"/>
    </source>
</evidence>
<proteinExistence type="inferred from homology"/>
<dbReference type="PANTHER" id="PTHR45640">
    <property type="entry name" value="HEAT SHOCK PROTEIN HSP-12.2-RELATED"/>
    <property type="match status" value="1"/>
</dbReference>
<feature type="region of interest" description="Disordered" evidence="6">
    <location>
        <begin position="165"/>
        <end position="202"/>
    </location>
</feature>
<comment type="caution">
    <text evidence="8">The sequence shown here is derived from an EMBL/GenBank/DDBJ whole genome shotgun (WGS) entry which is preliminary data.</text>
</comment>
<dbReference type="InterPro" id="IPR002068">
    <property type="entry name" value="A-crystallin/Hsp20_dom"/>
</dbReference>
<evidence type="ECO:0000256" key="2">
    <source>
        <dbReference type="PIRNR" id="PIRNR036514"/>
    </source>
</evidence>
<dbReference type="AlphaFoldDB" id="A0ABD2N715"/>
<keyword evidence="9" id="KW-1185">Reference proteome</keyword>
<dbReference type="PANTHER" id="PTHR45640:SF13">
    <property type="entry name" value="HEAT SHOCK PROTEIN 22-RELATED"/>
    <property type="match status" value="1"/>
</dbReference>
<protein>
    <recommendedName>
        <fullName evidence="7">SHSP domain-containing protein</fullName>
    </recommendedName>
</protein>
<keyword evidence="1" id="KW-0346">Stress response</keyword>
<evidence type="ECO:0000256" key="5">
    <source>
        <dbReference type="RuleBase" id="RU003616"/>
    </source>
</evidence>
<accession>A0ABD2N715</accession>
<feature type="domain" description="SHSP" evidence="7">
    <location>
        <begin position="59"/>
        <end position="167"/>
    </location>
</feature>
<dbReference type="Pfam" id="PF00011">
    <property type="entry name" value="HSP20"/>
    <property type="match status" value="1"/>
</dbReference>
<dbReference type="CDD" id="cd06526">
    <property type="entry name" value="metazoan_ACD"/>
    <property type="match status" value="1"/>
</dbReference>
<dbReference type="InterPro" id="IPR055269">
    <property type="entry name" value="Alpha-crystallin/HSP_16"/>
</dbReference>
<evidence type="ECO:0000256" key="3">
    <source>
        <dbReference type="PIRSR" id="PIRSR036514-1"/>
    </source>
</evidence>
<comment type="similarity">
    <text evidence="2 4 5">Belongs to the small heat shock protein (HSP20) family.</text>
</comment>
<dbReference type="PIRSF" id="PIRSF036514">
    <property type="entry name" value="Sm_HSP_B1"/>
    <property type="match status" value="1"/>
</dbReference>
<evidence type="ECO:0000313" key="8">
    <source>
        <dbReference type="EMBL" id="KAL3274115.1"/>
    </source>
</evidence>
<feature type="binding site" evidence="3">
    <location>
        <position position="107"/>
    </location>
    <ligand>
        <name>Zn(2+)</name>
        <dbReference type="ChEBI" id="CHEBI:29105"/>
        <label>2</label>
    </ligand>
</feature>
<dbReference type="InterPro" id="IPR008978">
    <property type="entry name" value="HSP20-like_chaperone"/>
</dbReference>
<dbReference type="Gene3D" id="2.60.40.790">
    <property type="match status" value="1"/>
</dbReference>
<evidence type="ECO:0000256" key="1">
    <source>
        <dbReference type="ARBA" id="ARBA00023016"/>
    </source>
</evidence>
<feature type="binding site" evidence="3">
    <location>
        <position position="109"/>
    </location>
    <ligand>
        <name>Zn(2+)</name>
        <dbReference type="ChEBI" id="CHEBI:29105"/>
        <label>1</label>
    </ligand>
</feature>
<name>A0ABD2N715_9CUCU</name>